<name>A0ABN1U592_9ACTN</name>
<organism evidence="2 3">
    <name type="scientific">Kitasatospora arboriphila</name>
    <dbReference type="NCBI Taxonomy" id="258052"/>
    <lineage>
        <taxon>Bacteria</taxon>
        <taxon>Bacillati</taxon>
        <taxon>Actinomycetota</taxon>
        <taxon>Actinomycetes</taxon>
        <taxon>Kitasatosporales</taxon>
        <taxon>Streptomycetaceae</taxon>
        <taxon>Kitasatospora</taxon>
    </lineage>
</organism>
<reference evidence="2 3" key="1">
    <citation type="journal article" date="2019" name="Int. J. Syst. Evol. Microbiol.">
        <title>The Global Catalogue of Microorganisms (GCM) 10K type strain sequencing project: providing services to taxonomists for standard genome sequencing and annotation.</title>
        <authorList>
            <consortium name="The Broad Institute Genomics Platform"/>
            <consortium name="The Broad Institute Genome Sequencing Center for Infectious Disease"/>
            <person name="Wu L."/>
            <person name="Ma J."/>
        </authorList>
    </citation>
    <scope>NUCLEOTIDE SEQUENCE [LARGE SCALE GENOMIC DNA]</scope>
    <source>
        <strain evidence="2 3">JCM 13002</strain>
    </source>
</reference>
<comment type="caution">
    <text evidence="2">The sequence shown here is derived from an EMBL/GenBank/DDBJ whole genome shotgun (WGS) entry which is preliminary data.</text>
</comment>
<proteinExistence type="predicted"/>
<keyword evidence="3" id="KW-1185">Reference proteome</keyword>
<protein>
    <submittedName>
        <fullName evidence="2">Uncharacterized protein</fullName>
    </submittedName>
</protein>
<sequence length="143" mass="15571">MTEDRSHDTEHHRPDAPAPARRVPFPHQPDASSPRADVAGADLPDPPQTGDGFGGWLDRQQVATVSAEWEAVQAGFVDDPADAVRRADELVARAADLVTEAVRRRREDLHTEPGTPAGPDAGTERLRLALRDYRGVLDRLLAS</sequence>
<feature type="region of interest" description="Disordered" evidence="1">
    <location>
        <begin position="104"/>
        <end position="123"/>
    </location>
</feature>
<gene>
    <name evidence="2" type="ORF">GCM10009663_70790</name>
</gene>
<feature type="compositionally biased region" description="Basic and acidic residues" evidence="1">
    <location>
        <begin position="1"/>
        <end position="15"/>
    </location>
</feature>
<evidence type="ECO:0000313" key="3">
    <source>
        <dbReference type="Proteomes" id="UP001499987"/>
    </source>
</evidence>
<evidence type="ECO:0000256" key="1">
    <source>
        <dbReference type="SAM" id="MobiDB-lite"/>
    </source>
</evidence>
<dbReference type="RefSeq" id="WP_344627846.1">
    <property type="nucleotide sequence ID" value="NZ_BAAALD010000122.1"/>
</dbReference>
<evidence type="ECO:0000313" key="2">
    <source>
        <dbReference type="EMBL" id="GAA1121042.1"/>
    </source>
</evidence>
<accession>A0ABN1U592</accession>
<dbReference type="Proteomes" id="UP001499987">
    <property type="component" value="Unassembled WGS sequence"/>
</dbReference>
<dbReference type="EMBL" id="BAAALD010000122">
    <property type="protein sequence ID" value="GAA1121042.1"/>
    <property type="molecule type" value="Genomic_DNA"/>
</dbReference>
<feature type="region of interest" description="Disordered" evidence="1">
    <location>
        <begin position="1"/>
        <end position="56"/>
    </location>
</feature>